<dbReference type="GO" id="GO:0016020">
    <property type="term" value="C:membrane"/>
    <property type="evidence" value="ECO:0007669"/>
    <property type="project" value="UniProtKB-SubCell"/>
</dbReference>
<feature type="transmembrane region" description="Helical" evidence="6">
    <location>
        <begin position="68"/>
        <end position="87"/>
    </location>
</feature>
<gene>
    <name evidence="7" type="ORF">AC230_03920</name>
</gene>
<dbReference type="EMBL" id="LFXA01000002">
    <property type="protein sequence ID" value="KNB53758.1"/>
    <property type="molecule type" value="Genomic_DNA"/>
</dbReference>
<accession>A0A0K9XKD8</accession>
<sequence length="498" mass="53972">MADGANEPDGQAGFVRRIGLFQATAINMSQMCGIGPFVTIPLMVAAFGGPQAVIGFLAGAVLALADGLVWAELGAAMPGAGGSYVYLREAFQYRTGRLMPFLFVWTSMLYLPLGMASGVMGFIQYLGYLRPGMGQLEGDLTGLALIVLVVALLWGRVEKLARINAVMWCVMIAAVALVIVAAYTHFSPDRAFTYPAHAFEPGSDHFWTGFAAGLTIGIYDYGGYWTTAYMGAEIKNPGRNLPRSIIWSILGIMTIYLLLQVGTLGVVDWHDMLDPGNIASTSVASAVMEKTWGKGAADAVTVLILVTAVASVFTGLLGASRIPYNAAREKVFFRPFGTLHPRHRFPVLGLLTMGAIGCAGFLIGRHTDLATLIQLLTTVMVLVQALGQIAAVTVLRRRQPRLRRPYRMWLYPLPSLVALVGWLVIYGYADRNSPGRHPIEWSLAWFAAGCVAFLGWARYERIWPFGPREIREEFLERDAGDPAPEPDAGAGPVEPTPA</sequence>
<feature type="transmembrane region" description="Helical" evidence="6">
    <location>
        <begin position="441"/>
        <end position="459"/>
    </location>
</feature>
<dbReference type="PATRIC" id="fig|1678637.3.peg.860"/>
<dbReference type="PIRSF" id="PIRSF006060">
    <property type="entry name" value="AA_transporter"/>
    <property type="match status" value="1"/>
</dbReference>
<dbReference type="RefSeq" id="WP_049714487.1">
    <property type="nucleotide sequence ID" value="NZ_LFXA01000002.1"/>
</dbReference>
<dbReference type="InterPro" id="IPR002293">
    <property type="entry name" value="AA/rel_permease1"/>
</dbReference>
<keyword evidence="4 6" id="KW-0472">Membrane</keyword>
<feature type="transmembrane region" description="Helical" evidence="6">
    <location>
        <begin position="99"/>
        <end position="126"/>
    </location>
</feature>
<reference evidence="8" key="1">
    <citation type="submission" date="2015-07" db="EMBL/GenBank/DDBJ databases">
        <title>Draft genome sequence of Streptomyces sp. CMAA 1322, a bacterium isolated from Caatinga biome, from dry forest semiarid of Brazil.</title>
        <authorList>
            <person name="Santos S.N."/>
            <person name="Gacesa R."/>
            <person name="Taketani R.G."/>
            <person name="Long P.F."/>
            <person name="Melo I.S."/>
        </authorList>
    </citation>
    <scope>NUCLEOTIDE SEQUENCE [LARGE SCALE GENOMIC DNA]</scope>
    <source>
        <strain evidence="8">CMAA 1322</strain>
    </source>
</reference>
<feature type="region of interest" description="Disordered" evidence="5">
    <location>
        <begin position="476"/>
        <end position="498"/>
    </location>
</feature>
<evidence type="ECO:0000256" key="4">
    <source>
        <dbReference type="ARBA" id="ARBA00023136"/>
    </source>
</evidence>
<evidence type="ECO:0000256" key="2">
    <source>
        <dbReference type="ARBA" id="ARBA00022692"/>
    </source>
</evidence>
<name>A0A0K9XKD8_9ACTN</name>
<feature type="transmembrane region" description="Helical" evidence="6">
    <location>
        <begin position="345"/>
        <end position="363"/>
    </location>
</feature>
<proteinExistence type="predicted"/>
<protein>
    <submittedName>
        <fullName evidence="7">Amino acid permease</fullName>
    </submittedName>
</protein>
<evidence type="ECO:0000313" key="7">
    <source>
        <dbReference type="EMBL" id="KNB53758.1"/>
    </source>
</evidence>
<comment type="subcellular location">
    <subcellularLocation>
        <location evidence="1">Membrane</location>
        <topology evidence="1">Multi-pass membrane protein</topology>
    </subcellularLocation>
</comment>
<dbReference type="InterPro" id="IPR050598">
    <property type="entry name" value="AminoAcid_Transporter"/>
</dbReference>
<feature type="transmembrane region" description="Helical" evidence="6">
    <location>
        <begin position="138"/>
        <end position="154"/>
    </location>
</feature>
<evidence type="ECO:0000256" key="5">
    <source>
        <dbReference type="SAM" id="MobiDB-lite"/>
    </source>
</evidence>
<dbReference type="Gene3D" id="1.20.1740.10">
    <property type="entry name" value="Amino acid/polyamine transporter I"/>
    <property type="match status" value="1"/>
</dbReference>
<dbReference type="Proteomes" id="UP000037288">
    <property type="component" value="Unassembled WGS sequence"/>
</dbReference>
<keyword evidence="3 6" id="KW-1133">Transmembrane helix</keyword>
<feature type="transmembrane region" description="Helical" evidence="6">
    <location>
        <begin position="299"/>
        <end position="324"/>
    </location>
</feature>
<feature type="transmembrane region" description="Helical" evidence="6">
    <location>
        <begin position="166"/>
        <end position="186"/>
    </location>
</feature>
<dbReference type="OrthoDB" id="9804700at2"/>
<dbReference type="Pfam" id="PF13520">
    <property type="entry name" value="AA_permease_2"/>
    <property type="match status" value="1"/>
</dbReference>
<dbReference type="PANTHER" id="PTHR11785:SF512">
    <property type="entry name" value="SOBREMESA, ISOFORM B"/>
    <property type="match status" value="1"/>
</dbReference>
<dbReference type="STRING" id="1678637.AC230_03920"/>
<comment type="caution">
    <text evidence="7">The sequence shown here is derived from an EMBL/GenBank/DDBJ whole genome shotgun (WGS) entry which is preliminary data.</text>
</comment>
<evidence type="ECO:0000256" key="6">
    <source>
        <dbReference type="SAM" id="Phobius"/>
    </source>
</evidence>
<keyword evidence="2 6" id="KW-0812">Transmembrane</keyword>
<dbReference type="GO" id="GO:0015179">
    <property type="term" value="F:L-amino acid transmembrane transporter activity"/>
    <property type="evidence" value="ECO:0007669"/>
    <property type="project" value="TreeGrafter"/>
</dbReference>
<dbReference type="AlphaFoldDB" id="A0A0K9XKD8"/>
<keyword evidence="8" id="KW-1185">Reference proteome</keyword>
<organism evidence="7 8">
    <name type="scientific">Streptomyces caatingaensis</name>
    <dbReference type="NCBI Taxonomy" id="1678637"/>
    <lineage>
        <taxon>Bacteria</taxon>
        <taxon>Bacillati</taxon>
        <taxon>Actinomycetota</taxon>
        <taxon>Actinomycetes</taxon>
        <taxon>Kitasatosporales</taxon>
        <taxon>Streptomycetaceae</taxon>
        <taxon>Streptomyces</taxon>
    </lineage>
</organism>
<feature type="transmembrane region" description="Helical" evidence="6">
    <location>
        <begin position="408"/>
        <end position="429"/>
    </location>
</feature>
<evidence type="ECO:0000256" key="1">
    <source>
        <dbReference type="ARBA" id="ARBA00004141"/>
    </source>
</evidence>
<feature type="transmembrane region" description="Helical" evidence="6">
    <location>
        <begin position="37"/>
        <end position="62"/>
    </location>
</feature>
<evidence type="ECO:0000256" key="3">
    <source>
        <dbReference type="ARBA" id="ARBA00022989"/>
    </source>
</evidence>
<dbReference type="PANTHER" id="PTHR11785">
    <property type="entry name" value="AMINO ACID TRANSPORTER"/>
    <property type="match status" value="1"/>
</dbReference>
<feature type="transmembrane region" description="Helical" evidence="6">
    <location>
        <begin position="245"/>
        <end position="267"/>
    </location>
</feature>
<evidence type="ECO:0000313" key="8">
    <source>
        <dbReference type="Proteomes" id="UP000037288"/>
    </source>
</evidence>
<feature type="transmembrane region" description="Helical" evidence="6">
    <location>
        <begin position="206"/>
        <end position="224"/>
    </location>
</feature>
<feature type="transmembrane region" description="Helical" evidence="6">
    <location>
        <begin position="369"/>
        <end position="396"/>
    </location>
</feature>